<evidence type="ECO:0008006" key="3">
    <source>
        <dbReference type="Google" id="ProtNLM"/>
    </source>
</evidence>
<comment type="caution">
    <text evidence="1">The sequence shown here is derived from an EMBL/GenBank/DDBJ whole genome shotgun (WGS) entry which is preliminary data.</text>
</comment>
<keyword evidence="2" id="KW-1185">Reference proteome</keyword>
<accession>A0ABY6YB11</accession>
<dbReference type="EMBL" id="CABWJV010000001">
    <property type="protein sequence ID" value="VWQ11758.1"/>
    <property type="molecule type" value="Genomic_DNA"/>
</dbReference>
<dbReference type="RefSeq" id="WP_174767441.1">
    <property type="nucleotide sequence ID" value="NZ_CABWJV010000001.1"/>
</dbReference>
<evidence type="ECO:0000313" key="2">
    <source>
        <dbReference type="Proteomes" id="UP000494211"/>
    </source>
</evidence>
<sequence length="131" mass="14088">MAIPLRGSWPQPMPIIIQWLQDKAGIKASAEVPENLRANLPAVIVSPAPGGTTADGFTRGRAVNIDIFAADWTSMDATISKVETALSQLQGDGNRYGYVDSSTLTSFSEVSHSMPDVRRCTATITLNTRPQ</sequence>
<organism evidence="1 2">
    <name type="scientific">Bifidobacterium pseudocatenulatum</name>
    <dbReference type="NCBI Taxonomy" id="28026"/>
    <lineage>
        <taxon>Bacteria</taxon>
        <taxon>Bacillati</taxon>
        <taxon>Actinomycetota</taxon>
        <taxon>Actinomycetes</taxon>
        <taxon>Bifidobacteriales</taxon>
        <taxon>Bifidobacteriaceae</taxon>
        <taxon>Bifidobacterium</taxon>
    </lineage>
</organism>
<proteinExistence type="predicted"/>
<gene>
    <name evidence="1" type="ORF">BIFLH658_00134</name>
</gene>
<evidence type="ECO:0000313" key="1">
    <source>
        <dbReference type="EMBL" id="VWQ11758.1"/>
    </source>
</evidence>
<name>A0ABY6YB11_BIFPS</name>
<dbReference type="Proteomes" id="UP000494211">
    <property type="component" value="Unassembled WGS sequence"/>
</dbReference>
<reference evidence="1 2" key="1">
    <citation type="submission" date="2019-10" db="EMBL/GenBank/DDBJ databases">
        <authorList>
            <consortium name="Melissa Lawson"/>
            <person name="O'neill I."/>
        </authorList>
    </citation>
    <scope>NUCLEOTIDE SEQUENCE [LARGE SCALE GENOMIC DNA]</scope>
    <source>
        <strain evidence="1">LH_658</strain>
    </source>
</reference>
<protein>
    <recommendedName>
        <fullName evidence="3">Tail terminator</fullName>
    </recommendedName>
</protein>